<comment type="caution">
    <text evidence="1">The sequence shown here is derived from an EMBL/GenBank/DDBJ whole genome shotgun (WGS) entry which is preliminary data.</text>
</comment>
<keyword evidence="2" id="KW-1185">Reference proteome</keyword>
<gene>
    <name evidence="1" type="ORF">V1525DRAFT_427984</name>
</gene>
<evidence type="ECO:0000313" key="2">
    <source>
        <dbReference type="Proteomes" id="UP001433508"/>
    </source>
</evidence>
<sequence>MGMDVNYNRALNLLASYPPEQRLDIPLPRGKYLQLENAFFKLYPESQELRYPSLSYDAFTETVTVVTCPGNIHEHAALDISSEIYEYARRYMSTYSRSLAGSIVRYGSTTTRGFRGAFEGSRKQPDGGVRYVTPDGEKVTAVVELGFSENYTSLCRGKDMWIDRHGVNVFILVCLKEKPRLKNPTTEYEDIGDVDGAITLMKNSTSETLRLNLENSRHALFLYRSHKWAGELNEAFIEIWRAGIPHSRWPHLR</sequence>
<proteinExistence type="predicted"/>
<protein>
    <submittedName>
        <fullName evidence="1">Uncharacterized protein</fullName>
    </submittedName>
</protein>
<dbReference type="Proteomes" id="UP001433508">
    <property type="component" value="Unassembled WGS sequence"/>
</dbReference>
<evidence type="ECO:0000313" key="1">
    <source>
        <dbReference type="EMBL" id="KAK9235251.1"/>
    </source>
</evidence>
<organism evidence="1 2">
    <name type="scientific">Lipomyces kononenkoae</name>
    <name type="common">Yeast</name>
    <dbReference type="NCBI Taxonomy" id="34357"/>
    <lineage>
        <taxon>Eukaryota</taxon>
        <taxon>Fungi</taxon>
        <taxon>Dikarya</taxon>
        <taxon>Ascomycota</taxon>
        <taxon>Saccharomycotina</taxon>
        <taxon>Lipomycetes</taxon>
        <taxon>Lipomycetales</taxon>
        <taxon>Lipomycetaceae</taxon>
        <taxon>Lipomyces</taxon>
    </lineage>
</organism>
<name>A0ACC3SV54_LIPKO</name>
<accession>A0ACC3SV54</accession>
<dbReference type="EMBL" id="MU971424">
    <property type="protein sequence ID" value="KAK9235251.1"/>
    <property type="molecule type" value="Genomic_DNA"/>
</dbReference>
<reference evidence="2" key="1">
    <citation type="journal article" date="2024" name="Front. Bioeng. Biotechnol.">
        <title>Genome-scale model development and genomic sequencing of the oleaginous clade Lipomyces.</title>
        <authorList>
            <person name="Czajka J.J."/>
            <person name="Han Y."/>
            <person name="Kim J."/>
            <person name="Mondo S.J."/>
            <person name="Hofstad B.A."/>
            <person name="Robles A."/>
            <person name="Haridas S."/>
            <person name="Riley R."/>
            <person name="LaButti K."/>
            <person name="Pangilinan J."/>
            <person name="Andreopoulos W."/>
            <person name="Lipzen A."/>
            <person name="Yan J."/>
            <person name="Wang M."/>
            <person name="Ng V."/>
            <person name="Grigoriev I.V."/>
            <person name="Spatafora J.W."/>
            <person name="Magnuson J.K."/>
            <person name="Baker S.E."/>
            <person name="Pomraning K.R."/>
        </authorList>
    </citation>
    <scope>NUCLEOTIDE SEQUENCE [LARGE SCALE GENOMIC DNA]</scope>
    <source>
        <strain evidence="2">CBS 7786</strain>
    </source>
</reference>